<sequence>MQRKHTARDFDFEKYEPSFWALNARWMAPLAVFVLTVVLTVLSFPPFRAMAFAYVFAAPLCFWALTKPRFKTYALVMLGAQAVAWTIILWWLHHVTWAGVFLLGPFVGAWIGVWYLAVWWAARNFAGRPFLVRAAVMLGLAGLWVVIEWTRVWFLSGFPWLPLGASQWYVLSLWQVASYTGQGGIAFVLIVFNFAVASYTHRIFKEKHSGLRKRSPEFSMALIMLLLVVTPSLTDVLMTRRTESVAVFKLVQPDIPAAIKWSKENEELSYRELRRLSLETKPKTPHPEVIVWPEAAPPYAVFGWPSSAELREWLVDVSEKARAPLLTGAITADDPARPDETFYNAAFVVDAGRGGVQPEGYKKRHLVPFGEYVPLRPLLGWLEKVTDASSGDTQAGASAKPLYIHTPRRIIAAGMLVCYEDIFPSLAVNNVISGADVHVVVTNNGWFGQGGAAYQHAAHSMLRAVETRRPVIRCGNSGWSGWIDEYGGMRGMMKNKDDSIYFRGTGTFVVERDTRWVGTESFYVRYGDWFVAVSGALAFFGYMMTRFFHPRDKAPIAYTEAGR</sequence>
<dbReference type="CDD" id="cd07571">
    <property type="entry name" value="ALP_N-acyl_transferase"/>
    <property type="match status" value="1"/>
</dbReference>
<evidence type="ECO:0000256" key="4">
    <source>
        <dbReference type="ARBA" id="ARBA00022679"/>
    </source>
</evidence>
<dbReference type="Pfam" id="PF20154">
    <property type="entry name" value="LNT_N"/>
    <property type="match status" value="1"/>
</dbReference>
<keyword evidence="12" id="KW-1185">Reference proteome</keyword>
<dbReference type="UniPathway" id="UPA00666"/>
<feature type="transmembrane region" description="Helical" evidence="9">
    <location>
        <begin position="176"/>
        <end position="197"/>
    </location>
</feature>
<keyword evidence="8 9" id="KW-0012">Acyltransferase</keyword>
<feature type="transmembrane region" description="Helical" evidence="9">
    <location>
        <begin position="72"/>
        <end position="92"/>
    </location>
</feature>
<comment type="catalytic activity">
    <reaction evidence="9">
        <text>N-terminal S-1,2-diacyl-sn-glyceryl-L-cysteinyl-[lipoprotein] + a glycerophospholipid = N-acyl-S-1,2-diacyl-sn-glyceryl-L-cysteinyl-[lipoprotein] + a 2-acyl-sn-glycero-3-phospholipid + H(+)</text>
        <dbReference type="Rhea" id="RHEA:48228"/>
        <dbReference type="Rhea" id="RHEA-COMP:14681"/>
        <dbReference type="Rhea" id="RHEA-COMP:14684"/>
        <dbReference type="ChEBI" id="CHEBI:15378"/>
        <dbReference type="ChEBI" id="CHEBI:136912"/>
        <dbReference type="ChEBI" id="CHEBI:140656"/>
        <dbReference type="ChEBI" id="CHEBI:140657"/>
        <dbReference type="ChEBI" id="CHEBI:140660"/>
        <dbReference type="EC" id="2.3.1.269"/>
    </reaction>
</comment>
<feature type="transmembrane region" description="Helical" evidence="9">
    <location>
        <begin position="47"/>
        <end position="65"/>
    </location>
</feature>
<keyword evidence="7 9" id="KW-0472">Membrane</keyword>
<keyword evidence="6 9" id="KW-1133">Transmembrane helix</keyword>
<feature type="domain" description="CN hydrolase" evidence="10">
    <location>
        <begin position="251"/>
        <end position="514"/>
    </location>
</feature>
<evidence type="ECO:0000256" key="6">
    <source>
        <dbReference type="ARBA" id="ARBA00022989"/>
    </source>
</evidence>
<dbReference type="InterPro" id="IPR004563">
    <property type="entry name" value="Apolipo_AcylTrfase"/>
</dbReference>
<keyword evidence="11" id="KW-0449">Lipoprotein</keyword>
<dbReference type="HAMAP" id="MF_01148">
    <property type="entry name" value="Lnt"/>
    <property type="match status" value="1"/>
</dbReference>
<evidence type="ECO:0000256" key="2">
    <source>
        <dbReference type="ARBA" id="ARBA00010065"/>
    </source>
</evidence>
<comment type="function">
    <text evidence="9">Catalyzes the phospholipid dependent N-acylation of the N-terminal cysteine of apolipoprotein, the last step in lipoprotein maturation.</text>
</comment>
<keyword evidence="5 9" id="KW-0812">Transmembrane</keyword>
<reference evidence="11 12" key="1">
    <citation type="journal article" date="2018" name="Syst. Appl. Microbiol.">
        <title>Ereboglobus luteus gen. nov. sp. nov. from cockroach guts, and new insights into the oxygen relationship of the genera Opitutus and Didymococcus (Verrucomicrobia: Opitutaceae).</title>
        <authorList>
            <person name="Tegtmeier D."/>
            <person name="Belitz A."/>
            <person name="Radek R."/>
            <person name="Heimerl T."/>
            <person name="Brune A."/>
        </authorList>
    </citation>
    <scope>NUCLEOTIDE SEQUENCE [LARGE SCALE GENOMIC DNA]</scope>
    <source>
        <strain evidence="11 12">Ho45</strain>
    </source>
</reference>
<feature type="transmembrane region" description="Helical" evidence="9">
    <location>
        <begin position="98"/>
        <end position="122"/>
    </location>
</feature>
<evidence type="ECO:0000256" key="9">
    <source>
        <dbReference type="HAMAP-Rule" id="MF_01148"/>
    </source>
</evidence>
<dbReference type="PANTHER" id="PTHR38686">
    <property type="entry name" value="APOLIPOPROTEIN N-ACYLTRANSFERASE"/>
    <property type="match status" value="1"/>
</dbReference>
<protein>
    <recommendedName>
        <fullName evidence="9">Apolipoprotein N-acyltransferase</fullName>
        <shortName evidence="9">ALP N-acyltransferase</shortName>
        <ecNumber evidence="9">2.3.1.269</ecNumber>
    </recommendedName>
</protein>
<name>A0A2U8E491_9BACT</name>
<dbReference type="RefSeq" id="WP_108825174.1">
    <property type="nucleotide sequence ID" value="NZ_CP023004.1"/>
</dbReference>
<evidence type="ECO:0000256" key="1">
    <source>
        <dbReference type="ARBA" id="ARBA00004651"/>
    </source>
</evidence>
<dbReference type="GO" id="GO:0016410">
    <property type="term" value="F:N-acyltransferase activity"/>
    <property type="evidence" value="ECO:0007669"/>
    <property type="project" value="UniProtKB-UniRule"/>
</dbReference>
<evidence type="ECO:0000256" key="3">
    <source>
        <dbReference type="ARBA" id="ARBA00022475"/>
    </source>
</evidence>
<dbReference type="GO" id="GO:0005886">
    <property type="term" value="C:plasma membrane"/>
    <property type="evidence" value="ECO:0007669"/>
    <property type="project" value="UniProtKB-SubCell"/>
</dbReference>
<feature type="transmembrane region" description="Helical" evidence="9">
    <location>
        <begin position="134"/>
        <end position="156"/>
    </location>
</feature>
<evidence type="ECO:0000256" key="8">
    <source>
        <dbReference type="ARBA" id="ARBA00023315"/>
    </source>
</evidence>
<comment type="pathway">
    <text evidence="9">Protein modification; lipoprotein biosynthesis (N-acyl transfer).</text>
</comment>
<keyword evidence="3 9" id="KW-1003">Cell membrane</keyword>
<proteinExistence type="inferred from homology"/>
<evidence type="ECO:0000259" key="10">
    <source>
        <dbReference type="PROSITE" id="PS50263"/>
    </source>
</evidence>
<dbReference type="InterPro" id="IPR003010">
    <property type="entry name" value="C-N_Hydrolase"/>
</dbReference>
<organism evidence="11 12">
    <name type="scientific">Ereboglobus luteus</name>
    <dbReference type="NCBI Taxonomy" id="1796921"/>
    <lineage>
        <taxon>Bacteria</taxon>
        <taxon>Pseudomonadati</taxon>
        <taxon>Verrucomicrobiota</taxon>
        <taxon>Opitutia</taxon>
        <taxon>Opitutales</taxon>
        <taxon>Opitutaceae</taxon>
        <taxon>Ereboglobus</taxon>
    </lineage>
</organism>
<dbReference type="NCBIfam" id="TIGR00546">
    <property type="entry name" value="lnt"/>
    <property type="match status" value="1"/>
</dbReference>
<keyword evidence="4 9" id="KW-0808">Transferase</keyword>
<dbReference type="Pfam" id="PF00795">
    <property type="entry name" value="CN_hydrolase"/>
    <property type="match status" value="1"/>
</dbReference>
<dbReference type="PANTHER" id="PTHR38686:SF1">
    <property type="entry name" value="APOLIPOPROTEIN N-ACYLTRANSFERASE"/>
    <property type="match status" value="1"/>
</dbReference>
<comment type="similarity">
    <text evidence="2 9">Belongs to the CN hydrolase family. Apolipoprotein N-acyltransferase subfamily.</text>
</comment>
<evidence type="ECO:0000256" key="7">
    <source>
        <dbReference type="ARBA" id="ARBA00023136"/>
    </source>
</evidence>
<evidence type="ECO:0000313" key="11">
    <source>
        <dbReference type="EMBL" id="AWI09364.1"/>
    </source>
</evidence>
<dbReference type="InterPro" id="IPR045378">
    <property type="entry name" value="LNT_N"/>
</dbReference>
<dbReference type="Proteomes" id="UP000244896">
    <property type="component" value="Chromosome"/>
</dbReference>
<dbReference type="GO" id="GO:0042158">
    <property type="term" value="P:lipoprotein biosynthetic process"/>
    <property type="evidence" value="ECO:0007669"/>
    <property type="project" value="UniProtKB-UniRule"/>
</dbReference>
<feature type="transmembrane region" description="Helical" evidence="9">
    <location>
        <begin position="20"/>
        <end position="41"/>
    </location>
</feature>
<evidence type="ECO:0000313" key="12">
    <source>
        <dbReference type="Proteomes" id="UP000244896"/>
    </source>
</evidence>
<dbReference type="AlphaFoldDB" id="A0A2U8E491"/>
<dbReference type="EC" id="2.3.1.269" evidence="9"/>
<dbReference type="Gene3D" id="3.60.110.10">
    <property type="entry name" value="Carbon-nitrogen hydrolase"/>
    <property type="match status" value="1"/>
</dbReference>
<dbReference type="InterPro" id="IPR036526">
    <property type="entry name" value="C-N_Hydrolase_sf"/>
</dbReference>
<feature type="transmembrane region" description="Helical" evidence="9">
    <location>
        <begin position="218"/>
        <end position="238"/>
    </location>
</feature>
<evidence type="ECO:0000256" key="5">
    <source>
        <dbReference type="ARBA" id="ARBA00022692"/>
    </source>
</evidence>
<dbReference type="OrthoDB" id="9811121at2"/>
<gene>
    <name evidence="9 11" type="primary">lnt</name>
    <name evidence="11" type="ORF">CKA38_09010</name>
</gene>
<dbReference type="KEGG" id="elut:CKA38_09010"/>
<comment type="subcellular location">
    <subcellularLocation>
        <location evidence="1 9">Cell membrane</location>
        <topology evidence="1 9">Multi-pass membrane protein</topology>
    </subcellularLocation>
</comment>
<dbReference type="SUPFAM" id="SSF56317">
    <property type="entry name" value="Carbon-nitrogen hydrolase"/>
    <property type="match status" value="1"/>
</dbReference>
<dbReference type="EMBL" id="CP023004">
    <property type="protein sequence ID" value="AWI09364.1"/>
    <property type="molecule type" value="Genomic_DNA"/>
</dbReference>
<accession>A0A2U8E491</accession>
<dbReference type="PROSITE" id="PS50263">
    <property type="entry name" value="CN_HYDROLASE"/>
    <property type="match status" value="1"/>
</dbReference>